<keyword evidence="3 7" id="KW-0812">Transmembrane</keyword>
<dbReference type="OrthoDB" id="40134at2759"/>
<evidence type="ECO:0000256" key="2">
    <source>
        <dbReference type="ARBA" id="ARBA00022448"/>
    </source>
</evidence>
<dbReference type="EMBL" id="JAEFBJ010000007">
    <property type="protein sequence ID" value="KAG7588039.1"/>
    <property type="molecule type" value="Genomic_DNA"/>
</dbReference>
<evidence type="ECO:0000256" key="7">
    <source>
        <dbReference type="SAM" id="Phobius"/>
    </source>
</evidence>
<feature type="transmembrane region" description="Helical" evidence="7">
    <location>
        <begin position="363"/>
        <end position="383"/>
    </location>
</feature>
<comment type="subcellular location">
    <subcellularLocation>
        <location evidence="1">Membrane</location>
    </subcellularLocation>
</comment>
<evidence type="ECO:0000256" key="3">
    <source>
        <dbReference type="ARBA" id="ARBA00022692"/>
    </source>
</evidence>
<organism evidence="9 10">
    <name type="scientific">Arabidopsis suecica</name>
    <name type="common">Swedish thale-cress</name>
    <name type="synonym">Cardaminopsis suecica</name>
    <dbReference type="NCBI Taxonomy" id="45249"/>
    <lineage>
        <taxon>Eukaryota</taxon>
        <taxon>Viridiplantae</taxon>
        <taxon>Streptophyta</taxon>
        <taxon>Embryophyta</taxon>
        <taxon>Tracheophyta</taxon>
        <taxon>Spermatophyta</taxon>
        <taxon>Magnoliopsida</taxon>
        <taxon>eudicotyledons</taxon>
        <taxon>Gunneridae</taxon>
        <taxon>Pentapetalae</taxon>
        <taxon>rosids</taxon>
        <taxon>malvids</taxon>
        <taxon>Brassicales</taxon>
        <taxon>Brassicaceae</taxon>
        <taxon>Camelineae</taxon>
        <taxon>Arabidopsis</taxon>
    </lineage>
</organism>
<evidence type="ECO:0000256" key="6">
    <source>
        <dbReference type="ARBA" id="ARBA00023136"/>
    </source>
</evidence>
<keyword evidence="5 7" id="KW-1133">Transmembrane helix</keyword>
<proteinExistence type="predicted"/>
<dbReference type="PANTHER" id="PTHR48017">
    <property type="entry name" value="OS05G0424000 PROTEIN-RELATED"/>
    <property type="match status" value="1"/>
</dbReference>
<accession>A0A8T2BNP1</accession>
<gene>
    <name evidence="9" type="ORF">ISN44_As07g003990</name>
</gene>
<dbReference type="GO" id="GO:0006865">
    <property type="term" value="P:amino acid transport"/>
    <property type="evidence" value="ECO:0007669"/>
    <property type="project" value="UniProtKB-KW"/>
</dbReference>
<evidence type="ECO:0000313" key="10">
    <source>
        <dbReference type="Proteomes" id="UP000694251"/>
    </source>
</evidence>
<name>A0A8T2BNP1_ARASU</name>
<keyword evidence="4" id="KW-0029">Amino-acid transport</keyword>
<sequence>MKGIPSSSNQILNQDLVEDQSFELEDWLPITASRNANWYYSAFHNVTAIVGAGVLGLPYAMSELGWGPGVVVLILSWVITLYTFWQMIEMHEMFEGKRFDRYHELGQAAFGKKLGLYIVVPLQLLVETSACIVYMVTGGESLKNIHRQISVEDHKCGKLKIRHFILIFASSQFVLSLLKNFNSISGVSLVAAVMSVSYSTIAWVASVTNGVEDNVEYGYKNENTSVLLRFFGALGEMAFAYAGHNVVLEIQATIPSTPENPSKRPMWKGAIVAYIIVAFCYFPVALIGFWIFGNNVEDNILKSLQGSERLIIGTLKRFIIVANISVIIHLMGSYQVYAMPVFDMIESVMIKKWHFSPTRVLRYTIRWTFVAATMGIAIALPHFGALLSFFGGFVFAPTTYFIPCIIWLILKKPKRFGLSWCINWVSGTPPFGIIIVN</sequence>
<feature type="transmembrane region" description="Helical" evidence="7">
    <location>
        <begin position="66"/>
        <end position="85"/>
    </location>
</feature>
<feature type="transmembrane region" description="Helical" evidence="7">
    <location>
        <begin position="318"/>
        <end position="342"/>
    </location>
</feature>
<evidence type="ECO:0000256" key="5">
    <source>
        <dbReference type="ARBA" id="ARBA00022989"/>
    </source>
</evidence>
<feature type="transmembrane region" description="Helical" evidence="7">
    <location>
        <begin position="161"/>
        <end position="178"/>
    </location>
</feature>
<dbReference type="GO" id="GO:0016020">
    <property type="term" value="C:membrane"/>
    <property type="evidence" value="ECO:0007669"/>
    <property type="project" value="UniProtKB-SubCell"/>
</dbReference>
<keyword evidence="10" id="KW-1185">Reference proteome</keyword>
<protein>
    <submittedName>
        <fullName evidence="9">Amino acid transporter transmembrane domain</fullName>
    </submittedName>
</protein>
<feature type="transmembrane region" description="Helical" evidence="7">
    <location>
        <begin position="114"/>
        <end position="136"/>
    </location>
</feature>
<feature type="transmembrane region" description="Helical" evidence="7">
    <location>
        <begin position="269"/>
        <end position="292"/>
    </location>
</feature>
<reference evidence="9 10" key="1">
    <citation type="submission" date="2020-12" db="EMBL/GenBank/DDBJ databases">
        <title>Concerted genomic and epigenomic changes stabilize Arabidopsis allopolyploids.</title>
        <authorList>
            <person name="Chen Z."/>
        </authorList>
    </citation>
    <scope>NUCLEOTIDE SEQUENCE [LARGE SCALE GENOMIC DNA]</scope>
    <source>
        <strain evidence="9">As9502</strain>
        <tissue evidence="9">Leaf</tissue>
    </source>
</reference>
<evidence type="ECO:0000256" key="4">
    <source>
        <dbReference type="ARBA" id="ARBA00022970"/>
    </source>
</evidence>
<dbReference type="Proteomes" id="UP000694251">
    <property type="component" value="Chromosome 7"/>
</dbReference>
<comment type="caution">
    <text evidence="9">The sequence shown here is derived from an EMBL/GenBank/DDBJ whole genome shotgun (WGS) entry which is preliminary data.</text>
</comment>
<evidence type="ECO:0000256" key="1">
    <source>
        <dbReference type="ARBA" id="ARBA00004370"/>
    </source>
</evidence>
<feature type="domain" description="Amino acid transporter transmembrane" evidence="8">
    <location>
        <begin position="35"/>
        <end position="422"/>
    </location>
</feature>
<dbReference type="InterPro" id="IPR013057">
    <property type="entry name" value="AA_transpt_TM"/>
</dbReference>
<evidence type="ECO:0000259" key="8">
    <source>
        <dbReference type="Pfam" id="PF01490"/>
    </source>
</evidence>
<feature type="transmembrane region" description="Helical" evidence="7">
    <location>
        <begin position="185"/>
        <end position="206"/>
    </location>
</feature>
<evidence type="ECO:0000313" key="9">
    <source>
        <dbReference type="EMBL" id="KAG7588039.1"/>
    </source>
</evidence>
<feature type="transmembrane region" description="Helical" evidence="7">
    <location>
        <begin position="389"/>
        <end position="410"/>
    </location>
</feature>
<feature type="transmembrane region" description="Helical" evidence="7">
    <location>
        <begin position="226"/>
        <end position="248"/>
    </location>
</feature>
<keyword evidence="6 7" id="KW-0472">Membrane</keyword>
<keyword evidence="2" id="KW-0813">Transport</keyword>
<dbReference type="AlphaFoldDB" id="A0A8T2BNP1"/>
<feature type="transmembrane region" description="Helical" evidence="7">
    <location>
        <begin position="38"/>
        <end position="60"/>
    </location>
</feature>
<dbReference type="Pfam" id="PF01490">
    <property type="entry name" value="Aa_trans"/>
    <property type="match status" value="1"/>
</dbReference>